<organism evidence="8 9">
    <name type="scientific">Rhipicephalus microplus</name>
    <name type="common">Cattle tick</name>
    <name type="synonym">Boophilus microplus</name>
    <dbReference type="NCBI Taxonomy" id="6941"/>
    <lineage>
        <taxon>Eukaryota</taxon>
        <taxon>Metazoa</taxon>
        <taxon>Ecdysozoa</taxon>
        <taxon>Arthropoda</taxon>
        <taxon>Chelicerata</taxon>
        <taxon>Arachnida</taxon>
        <taxon>Acari</taxon>
        <taxon>Parasitiformes</taxon>
        <taxon>Ixodida</taxon>
        <taxon>Ixodoidea</taxon>
        <taxon>Ixodidae</taxon>
        <taxon>Rhipicephalinae</taxon>
        <taxon>Rhipicephalus</taxon>
        <taxon>Boophilus</taxon>
    </lineage>
</organism>
<feature type="domain" description="Sulfatase N-terminal" evidence="7">
    <location>
        <begin position="26"/>
        <end position="357"/>
    </location>
</feature>
<dbReference type="GO" id="GO:0008484">
    <property type="term" value="F:sulfuric ester hydrolase activity"/>
    <property type="evidence" value="ECO:0007669"/>
    <property type="project" value="InterPro"/>
</dbReference>
<dbReference type="GO" id="GO:0046872">
    <property type="term" value="F:metal ion binding"/>
    <property type="evidence" value="ECO:0007669"/>
    <property type="project" value="UniProtKB-KW"/>
</dbReference>
<keyword evidence="3" id="KW-0479">Metal-binding</keyword>
<dbReference type="InterPro" id="IPR047115">
    <property type="entry name" value="ARSB"/>
</dbReference>
<reference evidence="8" key="1">
    <citation type="journal article" date="2020" name="Cell">
        <title>Large-Scale Comparative Analyses of Tick Genomes Elucidate Their Genetic Diversity and Vector Capacities.</title>
        <authorList>
            <consortium name="Tick Genome and Microbiome Consortium (TIGMIC)"/>
            <person name="Jia N."/>
            <person name="Wang J."/>
            <person name="Shi W."/>
            <person name="Du L."/>
            <person name="Sun Y."/>
            <person name="Zhan W."/>
            <person name="Jiang J.F."/>
            <person name="Wang Q."/>
            <person name="Zhang B."/>
            <person name="Ji P."/>
            <person name="Bell-Sakyi L."/>
            <person name="Cui X.M."/>
            <person name="Yuan T.T."/>
            <person name="Jiang B.G."/>
            <person name="Yang W.F."/>
            <person name="Lam T.T."/>
            <person name="Chang Q.C."/>
            <person name="Ding S.J."/>
            <person name="Wang X.J."/>
            <person name="Zhu J.G."/>
            <person name="Ruan X.D."/>
            <person name="Zhao L."/>
            <person name="Wei J.T."/>
            <person name="Ye R.Z."/>
            <person name="Que T.C."/>
            <person name="Du C.H."/>
            <person name="Zhou Y.H."/>
            <person name="Cheng J.X."/>
            <person name="Dai P.F."/>
            <person name="Guo W.B."/>
            <person name="Han X.H."/>
            <person name="Huang E.J."/>
            <person name="Li L.F."/>
            <person name="Wei W."/>
            <person name="Gao Y.C."/>
            <person name="Liu J.Z."/>
            <person name="Shao H.Z."/>
            <person name="Wang X."/>
            <person name="Wang C.C."/>
            <person name="Yang T.C."/>
            <person name="Huo Q.B."/>
            <person name="Li W."/>
            <person name="Chen H.Y."/>
            <person name="Chen S.E."/>
            <person name="Zhou L.G."/>
            <person name="Ni X.B."/>
            <person name="Tian J.H."/>
            <person name="Sheng Y."/>
            <person name="Liu T."/>
            <person name="Pan Y.S."/>
            <person name="Xia L.Y."/>
            <person name="Li J."/>
            <person name="Zhao F."/>
            <person name="Cao W.C."/>
        </authorList>
    </citation>
    <scope>NUCLEOTIDE SEQUENCE</scope>
    <source>
        <strain evidence="8">Rmic-2018</strain>
    </source>
</reference>
<dbReference type="CDD" id="cd16029">
    <property type="entry name" value="4-S"/>
    <property type="match status" value="1"/>
</dbReference>
<comment type="cofactor">
    <cofactor evidence="1">
        <name>Ca(2+)</name>
        <dbReference type="ChEBI" id="CHEBI:29108"/>
    </cofactor>
</comment>
<dbReference type="PANTHER" id="PTHR10342:SF273">
    <property type="entry name" value="RE14504P"/>
    <property type="match status" value="1"/>
</dbReference>
<keyword evidence="5" id="KW-0325">Glycoprotein</keyword>
<dbReference type="InterPro" id="IPR000917">
    <property type="entry name" value="Sulfatase_N"/>
</dbReference>
<proteinExistence type="inferred from homology"/>
<comment type="similarity">
    <text evidence="2">Belongs to the sulfatase family.</text>
</comment>
<dbReference type="Pfam" id="PF00884">
    <property type="entry name" value="Sulfatase"/>
    <property type="match status" value="1"/>
</dbReference>
<dbReference type="VEuPathDB" id="VectorBase:LOC119179410"/>
<evidence type="ECO:0000256" key="5">
    <source>
        <dbReference type="ARBA" id="ARBA00023180"/>
    </source>
</evidence>
<keyword evidence="6" id="KW-0732">Signal</keyword>
<evidence type="ECO:0000256" key="4">
    <source>
        <dbReference type="ARBA" id="ARBA00022837"/>
    </source>
</evidence>
<evidence type="ECO:0000313" key="8">
    <source>
        <dbReference type="EMBL" id="KAH8037368.1"/>
    </source>
</evidence>
<feature type="chain" id="PRO_5039919654" description="Sulfatase N-terminal domain-containing protein" evidence="6">
    <location>
        <begin position="23"/>
        <end position="571"/>
    </location>
</feature>
<evidence type="ECO:0000259" key="7">
    <source>
        <dbReference type="Pfam" id="PF00884"/>
    </source>
</evidence>
<evidence type="ECO:0000256" key="2">
    <source>
        <dbReference type="ARBA" id="ARBA00008779"/>
    </source>
</evidence>
<dbReference type="InterPro" id="IPR017850">
    <property type="entry name" value="Alkaline_phosphatase_core_sf"/>
</dbReference>
<evidence type="ECO:0000313" key="9">
    <source>
        <dbReference type="Proteomes" id="UP000821866"/>
    </source>
</evidence>
<dbReference type="PANTHER" id="PTHR10342">
    <property type="entry name" value="ARYLSULFATASE"/>
    <property type="match status" value="1"/>
</dbReference>
<keyword evidence="4" id="KW-0106">Calcium</keyword>
<evidence type="ECO:0000256" key="3">
    <source>
        <dbReference type="ARBA" id="ARBA00022723"/>
    </source>
</evidence>
<reference evidence="8" key="2">
    <citation type="submission" date="2021-09" db="EMBL/GenBank/DDBJ databases">
        <authorList>
            <person name="Jia N."/>
            <person name="Wang J."/>
            <person name="Shi W."/>
            <person name="Du L."/>
            <person name="Sun Y."/>
            <person name="Zhan W."/>
            <person name="Jiang J."/>
            <person name="Wang Q."/>
            <person name="Zhang B."/>
            <person name="Ji P."/>
            <person name="Sakyi L.B."/>
            <person name="Cui X."/>
            <person name="Yuan T."/>
            <person name="Jiang B."/>
            <person name="Yang W."/>
            <person name="Lam T.T.-Y."/>
            <person name="Chang Q."/>
            <person name="Ding S."/>
            <person name="Wang X."/>
            <person name="Zhu J."/>
            <person name="Ruan X."/>
            <person name="Zhao L."/>
            <person name="Wei J."/>
            <person name="Que T."/>
            <person name="Du C."/>
            <person name="Cheng J."/>
            <person name="Dai P."/>
            <person name="Han X."/>
            <person name="Huang E."/>
            <person name="Gao Y."/>
            <person name="Liu J."/>
            <person name="Shao H."/>
            <person name="Ye R."/>
            <person name="Li L."/>
            <person name="Wei W."/>
            <person name="Wang X."/>
            <person name="Wang C."/>
            <person name="Huo Q."/>
            <person name="Li W."/>
            <person name="Guo W."/>
            <person name="Chen H."/>
            <person name="Chen S."/>
            <person name="Zhou L."/>
            <person name="Zhou L."/>
            <person name="Ni X."/>
            <person name="Tian J."/>
            <person name="Zhou Y."/>
            <person name="Sheng Y."/>
            <person name="Liu T."/>
            <person name="Pan Y."/>
            <person name="Xia L."/>
            <person name="Li J."/>
            <person name="Zhao F."/>
            <person name="Cao W."/>
        </authorList>
    </citation>
    <scope>NUCLEOTIDE SEQUENCE</scope>
    <source>
        <strain evidence="8">Rmic-2018</strain>
        <tissue evidence="8">Larvae</tissue>
    </source>
</reference>
<name>A0A9J6ETI1_RHIMP</name>
<accession>A0A9J6ETI1</accession>
<evidence type="ECO:0000256" key="1">
    <source>
        <dbReference type="ARBA" id="ARBA00001913"/>
    </source>
</evidence>
<protein>
    <recommendedName>
        <fullName evidence="7">Sulfatase N-terminal domain-containing protein</fullName>
    </recommendedName>
</protein>
<dbReference type="SUPFAM" id="SSF53649">
    <property type="entry name" value="Alkaline phosphatase-like"/>
    <property type="match status" value="1"/>
</dbReference>
<dbReference type="EMBL" id="JABSTU010000002">
    <property type="protein sequence ID" value="KAH8037368.1"/>
    <property type="molecule type" value="Genomic_DNA"/>
</dbReference>
<gene>
    <name evidence="8" type="ORF">HPB51_009923</name>
</gene>
<evidence type="ECO:0000256" key="6">
    <source>
        <dbReference type="SAM" id="SignalP"/>
    </source>
</evidence>
<feature type="signal peptide" evidence="6">
    <location>
        <begin position="1"/>
        <end position="22"/>
    </location>
</feature>
<comment type="caution">
    <text evidence="8">The sequence shown here is derived from an EMBL/GenBank/DDBJ whole genome shotgun (WGS) entry which is preliminary data.</text>
</comment>
<sequence>MMLNRCIALLLLLLSGAPLVLGQPRPHIVVIMAESLGWADVGFHGSRQMRTPNLDALAADGVILNKYYTLPSGTASRIGLLTGVYPFRAGITKTIHPSQPTALPTLFSTLPMFLKKLGYATHFVGVWSLGFFKDEFTPENRGFDTAFAKWSGPGDYWTHVFHGYDLRLNREVLWNKTGKYATRVFTERATEIIAQHDKTKVSFFHLYGASFLQPLFMLIAHQGVQAANGGGSVQCPPEHLESFASIAHRKRVLLAGALAEVDTSVGQVFAALQNRTMLNDTVLVFVSSSGGLPDGDDDGSNWSFNWPLRGSRGTYFEGGVRVPAFVWSPLMADRSPRVSTQLMHVTDWVPTIVHLAGGDAKILGEVADFDSYNQWPTISKNLASPRKSIVHRFDLAGQNFVILLGRYKGFVAKHSSISLEKKSNWFPPVGLELKPSTDFEKLVSSCQAYKALQRFHGNGFKLTDPTRRGSLLNCTHIAKPIDCHVGRGPCIFDLAKDPCEKDNIVDKHPTILMKMKQTIIYGDSYVPWENEKLGDSDADPGLFGGVWVPWRSAPHNRYNQNKNSRECHFDC</sequence>
<dbReference type="AlphaFoldDB" id="A0A9J6ETI1"/>
<dbReference type="Gene3D" id="3.40.720.10">
    <property type="entry name" value="Alkaline Phosphatase, subunit A"/>
    <property type="match status" value="1"/>
</dbReference>
<dbReference type="Gene3D" id="3.30.1120.10">
    <property type="match status" value="1"/>
</dbReference>
<keyword evidence="9" id="KW-1185">Reference proteome</keyword>
<dbReference type="Proteomes" id="UP000821866">
    <property type="component" value="Chromosome 10"/>
</dbReference>